<accession>A0ACC2FDS1</accession>
<proteinExistence type="predicted"/>
<name>A0ACC2FDS1_DALPE</name>
<reference evidence="1" key="1">
    <citation type="submission" date="2021-05" db="EMBL/GenBank/DDBJ databases">
        <authorList>
            <person name="Pan Q."/>
            <person name="Jouanno E."/>
            <person name="Zahm M."/>
            <person name="Klopp C."/>
            <person name="Cabau C."/>
            <person name="Louis A."/>
            <person name="Berthelot C."/>
            <person name="Parey E."/>
            <person name="Roest Crollius H."/>
            <person name="Montfort J."/>
            <person name="Robinson-Rechavi M."/>
            <person name="Bouchez O."/>
            <person name="Lampietro C."/>
            <person name="Lopez Roques C."/>
            <person name="Donnadieu C."/>
            <person name="Postlethwait J."/>
            <person name="Bobe J."/>
            <person name="Dillon D."/>
            <person name="Chandos A."/>
            <person name="von Hippel F."/>
            <person name="Guiguen Y."/>
        </authorList>
    </citation>
    <scope>NUCLEOTIDE SEQUENCE</scope>
    <source>
        <strain evidence="1">YG-Jan2019</strain>
    </source>
</reference>
<protein>
    <submittedName>
        <fullName evidence="1">Uncharacterized protein</fullName>
    </submittedName>
</protein>
<gene>
    <name evidence="1" type="ORF">DPEC_G00305220</name>
</gene>
<dbReference type="Proteomes" id="UP001157502">
    <property type="component" value="Chromosome 29"/>
</dbReference>
<evidence type="ECO:0000313" key="2">
    <source>
        <dbReference type="Proteomes" id="UP001157502"/>
    </source>
</evidence>
<feature type="non-terminal residue" evidence="1">
    <location>
        <position position="163"/>
    </location>
</feature>
<evidence type="ECO:0000313" key="1">
    <source>
        <dbReference type="EMBL" id="KAJ7989503.1"/>
    </source>
</evidence>
<sequence>MRGGGTLGSGRIPSREPRAGFRARNPPTGQHAKYELNLSLNWHDRWIGAETNRETYTGYFLVLYRLPGRLHTAMMTEDMWENSTIPVLYINMPVSLLLCNDSLFNDTFINCTNFTTTSSQETPGGPSVAGVLLPIIYMVVCIIGLGGNTLVIHIVLHYSKTES</sequence>
<dbReference type="EMBL" id="CM055756">
    <property type="protein sequence ID" value="KAJ7989503.1"/>
    <property type="molecule type" value="Genomic_DNA"/>
</dbReference>
<comment type="caution">
    <text evidence="1">The sequence shown here is derived from an EMBL/GenBank/DDBJ whole genome shotgun (WGS) entry which is preliminary data.</text>
</comment>
<organism evidence="1 2">
    <name type="scientific">Dallia pectoralis</name>
    <name type="common">Alaska blackfish</name>
    <dbReference type="NCBI Taxonomy" id="75939"/>
    <lineage>
        <taxon>Eukaryota</taxon>
        <taxon>Metazoa</taxon>
        <taxon>Chordata</taxon>
        <taxon>Craniata</taxon>
        <taxon>Vertebrata</taxon>
        <taxon>Euteleostomi</taxon>
        <taxon>Actinopterygii</taxon>
        <taxon>Neopterygii</taxon>
        <taxon>Teleostei</taxon>
        <taxon>Protacanthopterygii</taxon>
        <taxon>Esociformes</taxon>
        <taxon>Umbridae</taxon>
        <taxon>Dallia</taxon>
    </lineage>
</organism>
<keyword evidence="2" id="KW-1185">Reference proteome</keyword>